<protein>
    <submittedName>
        <fullName evidence="2">Uncharacterized protein</fullName>
    </submittedName>
</protein>
<gene>
    <name evidence="2" type="ORF">EYF80_047376</name>
</gene>
<evidence type="ECO:0000256" key="1">
    <source>
        <dbReference type="SAM" id="MobiDB-lite"/>
    </source>
</evidence>
<comment type="caution">
    <text evidence="2">The sequence shown here is derived from an EMBL/GenBank/DDBJ whole genome shotgun (WGS) entry which is preliminary data.</text>
</comment>
<keyword evidence="3" id="KW-1185">Reference proteome</keyword>
<accession>A0A4Z2FQ30</accession>
<feature type="compositionally biased region" description="Basic and acidic residues" evidence="1">
    <location>
        <begin position="88"/>
        <end position="114"/>
    </location>
</feature>
<reference evidence="2 3" key="1">
    <citation type="submission" date="2019-03" db="EMBL/GenBank/DDBJ databases">
        <title>First draft genome of Liparis tanakae, snailfish: a comprehensive survey of snailfish specific genes.</title>
        <authorList>
            <person name="Kim W."/>
            <person name="Song I."/>
            <person name="Jeong J.-H."/>
            <person name="Kim D."/>
            <person name="Kim S."/>
            <person name="Ryu S."/>
            <person name="Song J.Y."/>
            <person name="Lee S.K."/>
        </authorList>
    </citation>
    <scope>NUCLEOTIDE SEQUENCE [LARGE SCALE GENOMIC DNA]</scope>
    <source>
        <tissue evidence="2">Muscle</tissue>
    </source>
</reference>
<dbReference type="Proteomes" id="UP000314294">
    <property type="component" value="Unassembled WGS sequence"/>
</dbReference>
<sequence length="179" mass="20347">MESRSLAAGLNKMSQNQSACKSFDLRNDWLRDDSRTLIGDNVGGRDDVIRRSEINRTRFSLTLGVEVSLHQQEEQRQQKKKNSVPAGHKLERLKPEERMDLPGDHGAVRGDSRQTGESSVLQSDRRTPLALSVRRSRLYNGPNVTRRRMDHGLGEFQISGRGEEDSHSGEYFCNPVLTW</sequence>
<dbReference type="AlphaFoldDB" id="A0A4Z2FQ30"/>
<proteinExistence type="predicted"/>
<organism evidence="2 3">
    <name type="scientific">Liparis tanakae</name>
    <name type="common">Tanaka's snailfish</name>
    <dbReference type="NCBI Taxonomy" id="230148"/>
    <lineage>
        <taxon>Eukaryota</taxon>
        <taxon>Metazoa</taxon>
        <taxon>Chordata</taxon>
        <taxon>Craniata</taxon>
        <taxon>Vertebrata</taxon>
        <taxon>Euteleostomi</taxon>
        <taxon>Actinopterygii</taxon>
        <taxon>Neopterygii</taxon>
        <taxon>Teleostei</taxon>
        <taxon>Neoteleostei</taxon>
        <taxon>Acanthomorphata</taxon>
        <taxon>Eupercaria</taxon>
        <taxon>Perciformes</taxon>
        <taxon>Cottioidei</taxon>
        <taxon>Cottales</taxon>
        <taxon>Liparidae</taxon>
        <taxon>Liparis</taxon>
    </lineage>
</organism>
<evidence type="ECO:0000313" key="3">
    <source>
        <dbReference type="Proteomes" id="UP000314294"/>
    </source>
</evidence>
<evidence type="ECO:0000313" key="2">
    <source>
        <dbReference type="EMBL" id="TNN42442.1"/>
    </source>
</evidence>
<feature type="region of interest" description="Disordered" evidence="1">
    <location>
        <begin position="70"/>
        <end position="127"/>
    </location>
</feature>
<name>A0A4Z2FQ30_9TELE</name>
<dbReference type="EMBL" id="SRLO01001035">
    <property type="protein sequence ID" value="TNN42442.1"/>
    <property type="molecule type" value="Genomic_DNA"/>
</dbReference>